<dbReference type="CDD" id="cd00392">
    <property type="entry name" value="Ribosomal_L13"/>
    <property type="match status" value="1"/>
</dbReference>
<dbReference type="Gene3D" id="3.90.1180.10">
    <property type="entry name" value="Ribosomal protein L13"/>
    <property type="match status" value="1"/>
</dbReference>
<evidence type="ECO:0000313" key="5">
    <source>
        <dbReference type="EMBL" id="MCA9375356.1"/>
    </source>
</evidence>
<keyword evidence="3" id="KW-0687">Ribonucleoprotein</keyword>
<sequence length="103" mass="11999">RVPNLDCGDHVIVINTDKIKLTRGKEVKKHYYRHSGYPGGLKTIRFDKQMKKDSRFVIETAVKNMLPKDKLRDGRMQRLYLFTGSEHGHSAQKPVEYKLLSKN</sequence>
<dbReference type="PANTHER" id="PTHR11545">
    <property type="entry name" value="RIBOSOMAL PROTEIN L13"/>
    <property type="match status" value="1"/>
</dbReference>
<comment type="similarity">
    <text evidence="1">Belongs to the universal ribosomal protein uL13 family.</text>
</comment>
<gene>
    <name evidence="5" type="primary">rplM</name>
    <name evidence="5" type="ORF">KC622_03430</name>
</gene>
<dbReference type="InterPro" id="IPR036899">
    <property type="entry name" value="Ribosomal_uL13_sf"/>
</dbReference>
<dbReference type="PANTHER" id="PTHR11545:SF2">
    <property type="entry name" value="LARGE RIBOSOMAL SUBUNIT PROTEIN UL13M"/>
    <property type="match status" value="1"/>
</dbReference>
<dbReference type="GO" id="GO:0006412">
    <property type="term" value="P:translation"/>
    <property type="evidence" value="ECO:0007669"/>
    <property type="project" value="InterPro"/>
</dbReference>
<dbReference type="NCBIfam" id="TIGR01066">
    <property type="entry name" value="rplM_bact"/>
    <property type="match status" value="1"/>
</dbReference>
<keyword evidence="2 5" id="KW-0689">Ribosomal protein</keyword>
<dbReference type="GO" id="GO:0022625">
    <property type="term" value="C:cytosolic large ribosomal subunit"/>
    <property type="evidence" value="ECO:0007669"/>
    <property type="project" value="TreeGrafter"/>
</dbReference>
<name>A0A955HYH2_9BACT</name>
<evidence type="ECO:0000256" key="4">
    <source>
        <dbReference type="ARBA" id="ARBA00035499"/>
    </source>
</evidence>
<dbReference type="GO" id="GO:0017148">
    <property type="term" value="P:negative regulation of translation"/>
    <property type="evidence" value="ECO:0007669"/>
    <property type="project" value="TreeGrafter"/>
</dbReference>
<dbReference type="GO" id="GO:0003729">
    <property type="term" value="F:mRNA binding"/>
    <property type="evidence" value="ECO:0007669"/>
    <property type="project" value="TreeGrafter"/>
</dbReference>
<evidence type="ECO:0000313" key="6">
    <source>
        <dbReference type="Proteomes" id="UP000748332"/>
    </source>
</evidence>
<dbReference type="Pfam" id="PF00572">
    <property type="entry name" value="Ribosomal_L13"/>
    <property type="match status" value="1"/>
</dbReference>
<evidence type="ECO:0000256" key="1">
    <source>
        <dbReference type="ARBA" id="ARBA00006227"/>
    </source>
</evidence>
<dbReference type="SUPFAM" id="SSF52161">
    <property type="entry name" value="Ribosomal protein L13"/>
    <property type="match status" value="1"/>
</dbReference>
<dbReference type="InterPro" id="IPR005822">
    <property type="entry name" value="Ribosomal_uL13"/>
</dbReference>
<evidence type="ECO:0000256" key="2">
    <source>
        <dbReference type="ARBA" id="ARBA00022980"/>
    </source>
</evidence>
<dbReference type="InterPro" id="IPR005823">
    <property type="entry name" value="Ribosomal_uL13_bac-type"/>
</dbReference>
<dbReference type="Proteomes" id="UP000748332">
    <property type="component" value="Unassembled WGS sequence"/>
</dbReference>
<organism evidence="5 6">
    <name type="scientific">Candidatus Dojkabacteria bacterium</name>
    <dbReference type="NCBI Taxonomy" id="2099670"/>
    <lineage>
        <taxon>Bacteria</taxon>
        <taxon>Candidatus Dojkabacteria</taxon>
    </lineage>
</organism>
<reference evidence="5" key="1">
    <citation type="submission" date="2020-04" db="EMBL/GenBank/DDBJ databases">
        <authorList>
            <person name="Zhang T."/>
        </authorList>
    </citation>
    <scope>NUCLEOTIDE SEQUENCE</scope>
    <source>
        <strain evidence="5">HKST-UBA16</strain>
    </source>
</reference>
<dbReference type="EMBL" id="JAGQLM010000155">
    <property type="protein sequence ID" value="MCA9375356.1"/>
    <property type="molecule type" value="Genomic_DNA"/>
</dbReference>
<dbReference type="PIRSF" id="PIRSF002181">
    <property type="entry name" value="Ribosomal_L13"/>
    <property type="match status" value="1"/>
</dbReference>
<proteinExistence type="inferred from homology"/>
<reference evidence="5" key="2">
    <citation type="journal article" date="2021" name="Microbiome">
        <title>Successional dynamics and alternative stable states in a saline activated sludge microbial community over 9 years.</title>
        <authorList>
            <person name="Wang Y."/>
            <person name="Ye J."/>
            <person name="Ju F."/>
            <person name="Liu L."/>
            <person name="Boyd J.A."/>
            <person name="Deng Y."/>
            <person name="Parks D.H."/>
            <person name="Jiang X."/>
            <person name="Yin X."/>
            <person name="Woodcroft B.J."/>
            <person name="Tyson G.W."/>
            <person name="Hugenholtz P."/>
            <person name="Polz M.F."/>
            <person name="Zhang T."/>
        </authorList>
    </citation>
    <scope>NUCLEOTIDE SEQUENCE</scope>
    <source>
        <strain evidence="5">HKST-UBA16</strain>
    </source>
</reference>
<comment type="caution">
    <text evidence="5">The sequence shown here is derived from an EMBL/GenBank/DDBJ whole genome shotgun (WGS) entry which is preliminary data.</text>
</comment>
<protein>
    <recommendedName>
        <fullName evidence="4">50S ribosomal protein L13</fullName>
    </recommendedName>
</protein>
<evidence type="ECO:0000256" key="3">
    <source>
        <dbReference type="ARBA" id="ARBA00023274"/>
    </source>
</evidence>
<dbReference type="GO" id="GO:0003735">
    <property type="term" value="F:structural constituent of ribosome"/>
    <property type="evidence" value="ECO:0007669"/>
    <property type="project" value="InterPro"/>
</dbReference>
<accession>A0A955HYH2</accession>
<dbReference type="AlphaFoldDB" id="A0A955HYH2"/>
<feature type="non-terminal residue" evidence="5">
    <location>
        <position position="1"/>
    </location>
</feature>